<reference evidence="1 2" key="1">
    <citation type="submission" date="2022-06" db="EMBL/GenBank/DDBJ databases">
        <title>Actinoplanes abujensis sp. nov., isolated from Nigerian arid soil.</title>
        <authorList>
            <person name="Ding P."/>
        </authorList>
    </citation>
    <scope>NUCLEOTIDE SEQUENCE [LARGE SCALE GENOMIC DNA]</scope>
    <source>
        <strain evidence="2">TRM88002</strain>
    </source>
</reference>
<evidence type="ECO:0000313" key="2">
    <source>
        <dbReference type="Proteomes" id="UP001523216"/>
    </source>
</evidence>
<dbReference type="RefSeq" id="WP_251803323.1">
    <property type="nucleotide sequence ID" value="NZ_JAMQOL010000062.1"/>
</dbReference>
<name>A0ABT0YC51_9ACTN</name>
<accession>A0ABT0YC51</accession>
<proteinExistence type="predicted"/>
<sequence length="66" mass="6956">KVLRADQGIAVSPSLWSGAAATAGRGVTRTVVSMAEILGLQYDAARQRGRQLDVSLGWYPADRLAG</sequence>
<organism evidence="1 2">
    <name type="scientific">Paractinoplanes hotanensis</name>
    <dbReference type="NCBI Taxonomy" id="2906497"/>
    <lineage>
        <taxon>Bacteria</taxon>
        <taxon>Bacillati</taxon>
        <taxon>Actinomycetota</taxon>
        <taxon>Actinomycetes</taxon>
        <taxon>Micromonosporales</taxon>
        <taxon>Micromonosporaceae</taxon>
        <taxon>Paractinoplanes</taxon>
    </lineage>
</organism>
<dbReference type="Proteomes" id="UP001523216">
    <property type="component" value="Unassembled WGS sequence"/>
</dbReference>
<comment type="caution">
    <text evidence="1">The sequence shown here is derived from an EMBL/GenBank/DDBJ whole genome shotgun (WGS) entry which is preliminary data.</text>
</comment>
<keyword evidence="2" id="KW-1185">Reference proteome</keyword>
<gene>
    <name evidence="1" type="ORF">LXN57_39355</name>
</gene>
<protein>
    <submittedName>
        <fullName evidence="1">Uncharacterized protein</fullName>
    </submittedName>
</protein>
<evidence type="ECO:0000313" key="1">
    <source>
        <dbReference type="EMBL" id="MCM4083624.1"/>
    </source>
</evidence>
<feature type="non-terminal residue" evidence="1">
    <location>
        <position position="1"/>
    </location>
</feature>
<dbReference type="EMBL" id="JAMQOL010000062">
    <property type="protein sequence ID" value="MCM4083624.1"/>
    <property type="molecule type" value="Genomic_DNA"/>
</dbReference>